<evidence type="ECO:0000256" key="1">
    <source>
        <dbReference type="SAM" id="MobiDB-lite"/>
    </source>
</evidence>
<feature type="transmembrane region" description="Helical" evidence="2">
    <location>
        <begin position="669"/>
        <end position="692"/>
    </location>
</feature>
<reference evidence="3" key="1">
    <citation type="submission" date="2021-02" db="EMBL/GenBank/DDBJ databases">
        <title>Genome sequence Cadophora malorum strain M34.</title>
        <authorList>
            <person name="Stefanovic E."/>
            <person name="Vu D."/>
            <person name="Scully C."/>
            <person name="Dijksterhuis J."/>
            <person name="Roader J."/>
            <person name="Houbraken J."/>
        </authorList>
    </citation>
    <scope>NUCLEOTIDE SEQUENCE</scope>
    <source>
        <strain evidence="3">M34</strain>
    </source>
</reference>
<feature type="compositionally biased region" description="Polar residues" evidence="1">
    <location>
        <begin position="63"/>
        <end position="88"/>
    </location>
</feature>
<feature type="transmembrane region" description="Helical" evidence="2">
    <location>
        <begin position="191"/>
        <end position="208"/>
    </location>
</feature>
<keyword evidence="2" id="KW-0472">Membrane</keyword>
<keyword evidence="2" id="KW-1133">Transmembrane helix</keyword>
<proteinExistence type="predicted"/>
<accession>A0A8H7W3U4</accession>
<dbReference type="OrthoDB" id="3692311at2759"/>
<gene>
    <name evidence="3" type="ORF">IFR04_012704</name>
</gene>
<dbReference type="AlphaFoldDB" id="A0A8H7W3U4"/>
<sequence>MPKGDGQLKLDQTELSHAPKMDNTRGGERDGAVNRTMDTARKSSRDEPFMDTIEIEPAPPSPVQATSAHSNSHSRGLSESQNLLPNSPKNFFQYSTTTKEFRFDRPIGEPNFGGTGGIRGGFGGRDSPVWSGVPQTLRRSRREWWRGVVVDVLAVSASMPFFALAGALIWVDGERVEDGKNNVLEQCIKGAATLFPLCFSVVVGRAMINVASWKLEQGASLGSLERLVGSRTVGGTIITQARLRSITLISFGLVFLWLLSPLGSQSILRILATSSESSTSESEVAYSNSRQASQASSPTFNSWFSAFAAMFTSALLTPDEAKNSSMDIWGNVRIPLFSSLLNIGPDENGWRQIPKADSSPTYASLFGIPIANLPNGNTTFNIESTYMELDCSNITSQVVRGPNFFTNPGLISTIGPFNSSQNVSATTTWAMGYVGEDVISILPNASIQSLDSLPSETASKAFLPGLFLYQDFTGRKNVTSVYCVPSQVYVESTVRCGKSSSSTPADCAVTAQRLSLLPHMPTTLTSFSILSTFLSLTSLLPSTMPSANNIDLMHNYLVNPFSNAYIQSTTTVSQTPTSSTNTDPNSNESRLLSVPLEDISHRLSQIINTFLHGTLPNATSYLKHDTTTSPTLITANTSMLLSAQISALPPTITVPSKLLTIIPVFTISWVWTSLFLFSTLAMLLSALFSALLSRQTLTRDSLSYVSSLCRESQYVTFPAGGVGMDGLKRSRLCRNVRIKLGDVGDVEGGCEVGTGVAVRVGRLGIGSEDVVGELDRRKLYL</sequence>
<evidence type="ECO:0000256" key="2">
    <source>
        <dbReference type="SAM" id="Phobius"/>
    </source>
</evidence>
<protein>
    <submittedName>
        <fullName evidence="3">Uncharacterized protein</fullName>
    </submittedName>
</protein>
<evidence type="ECO:0000313" key="3">
    <source>
        <dbReference type="EMBL" id="KAG4414177.1"/>
    </source>
</evidence>
<name>A0A8H7W3U4_9HELO</name>
<feature type="transmembrane region" description="Helical" evidence="2">
    <location>
        <begin position="241"/>
        <end position="259"/>
    </location>
</feature>
<organism evidence="3 4">
    <name type="scientific">Cadophora malorum</name>
    <dbReference type="NCBI Taxonomy" id="108018"/>
    <lineage>
        <taxon>Eukaryota</taxon>
        <taxon>Fungi</taxon>
        <taxon>Dikarya</taxon>
        <taxon>Ascomycota</taxon>
        <taxon>Pezizomycotina</taxon>
        <taxon>Leotiomycetes</taxon>
        <taxon>Helotiales</taxon>
        <taxon>Ploettnerulaceae</taxon>
        <taxon>Cadophora</taxon>
    </lineage>
</organism>
<keyword evidence="4" id="KW-1185">Reference proteome</keyword>
<dbReference type="Proteomes" id="UP000664132">
    <property type="component" value="Unassembled WGS sequence"/>
</dbReference>
<keyword evidence="2" id="KW-0812">Transmembrane</keyword>
<comment type="caution">
    <text evidence="3">The sequence shown here is derived from an EMBL/GenBank/DDBJ whole genome shotgun (WGS) entry which is preliminary data.</text>
</comment>
<evidence type="ECO:0000313" key="4">
    <source>
        <dbReference type="Proteomes" id="UP000664132"/>
    </source>
</evidence>
<feature type="transmembrane region" description="Helical" evidence="2">
    <location>
        <begin position="148"/>
        <end position="171"/>
    </location>
</feature>
<feature type="region of interest" description="Disordered" evidence="1">
    <location>
        <begin position="1"/>
        <end position="88"/>
    </location>
</feature>
<feature type="compositionally biased region" description="Basic and acidic residues" evidence="1">
    <location>
        <begin position="1"/>
        <end position="48"/>
    </location>
</feature>
<dbReference type="EMBL" id="JAFJYH010000278">
    <property type="protein sequence ID" value="KAG4414177.1"/>
    <property type="molecule type" value="Genomic_DNA"/>
</dbReference>